<dbReference type="Proteomes" id="UP000026962">
    <property type="component" value="Chromosome 11"/>
</dbReference>
<name>A0A0E0MFI5_ORYPU</name>
<sequence>MLAGDIAVSWQRRKIGNRNTDPSIGVVDGGGDIGWQRCGAGAGERGPAPPGWAATTRRRFGRLEAARRDEVVVGDGNKVLMAGTVTPKRRRQLGAACREEAALVRGGGEEATSAGARTPDEVMLAEDGGEDAASATGGAGRGRWRRGGPGLGW</sequence>
<dbReference type="HOGENOM" id="CLU_1716199_0_0_1"/>
<feature type="compositionally biased region" description="Gly residues" evidence="1">
    <location>
        <begin position="137"/>
        <end position="153"/>
    </location>
</feature>
<dbReference type="Gramene" id="OPUNC11G11590.1">
    <property type="protein sequence ID" value="OPUNC11G11590.1"/>
    <property type="gene ID" value="OPUNC11G11590"/>
</dbReference>
<accession>A0A0E0MFI5</accession>
<protein>
    <recommendedName>
        <fullName evidence="4">DUF834 domain-containing protein</fullName>
    </recommendedName>
</protein>
<evidence type="ECO:0008006" key="4">
    <source>
        <dbReference type="Google" id="ProtNLM"/>
    </source>
</evidence>
<evidence type="ECO:0000256" key="1">
    <source>
        <dbReference type="SAM" id="MobiDB-lite"/>
    </source>
</evidence>
<evidence type="ECO:0000313" key="2">
    <source>
        <dbReference type="EnsemblPlants" id="OPUNC11G11590.1"/>
    </source>
</evidence>
<organism evidence="2">
    <name type="scientific">Oryza punctata</name>
    <name type="common">Red rice</name>
    <dbReference type="NCBI Taxonomy" id="4537"/>
    <lineage>
        <taxon>Eukaryota</taxon>
        <taxon>Viridiplantae</taxon>
        <taxon>Streptophyta</taxon>
        <taxon>Embryophyta</taxon>
        <taxon>Tracheophyta</taxon>
        <taxon>Spermatophyta</taxon>
        <taxon>Magnoliopsida</taxon>
        <taxon>Liliopsida</taxon>
        <taxon>Poales</taxon>
        <taxon>Poaceae</taxon>
        <taxon>BOP clade</taxon>
        <taxon>Oryzoideae</taxon>
        <taxon>Oryzeae</taxon>
        <taxon>Oryzinae</taxon>
        <taxon>Oryza</taxon>
    </lineage>
</organism>
<feature type="region of interest" description="Disordered" evidence="1">
    <location>
        <begin position="104"/>
        <end position="153"/>
    </location>
</feature>
<dbReference type="AlphaFoldDB" id="A0A0E0MFI5"/>
<reference evidence="2" key="1">
    <citation type="submission" date="2015-04" db="UniProtKB">
        <authorList>
            <consortium name="EnsemblPlants"/>
        </authorList>
    </citation>
    <scope>IDENTIFICATION</scope>
</reference>
<dbReference type="EnsemblPlants" id="OPUNC11G11590.1">
    <property type="protein sequence ID" value="OPUNC11G11590.1"/>
    <property type="gene ID" value="OPUNC11G11590"/>
</dbReference>
<evidence type="ECO:0000313" key="3">
    <source>
        <dbReference type="Proteomes" id="UP000026962"/>
    </source>
</evidence>
<reference evidence="2" key="2">
    <citation type="submission" date="2018-05" db="EMBL/GenBank/DDBJ databases">
        <title>OpunRS2 (Oryza punctata Reference Sequence Version 2).</title>
        <authorList>
            <person name="Zhang J."/>
            <person name="Kudrna D."/>
            <person name="Lee S."/>
            <person name="Talag J."/>
            <person name="Welchert J."/>
            <person name="Wing R.A."/>
        </authorList>
    </citation>
    <scope>NUCLEOTIDE SEQUENCE [LARGE SCALE GENOMIC DNA]</scope>
</reference>
<proteinExistence type="predicted"/>
<keyword evidence="3" id="KW-1185">Reference proteome</keyword>